<keyword evidence="6" id="KW-1185">Reference proteome</keyword>
<evidence type="ECO:0000313" key="5">
    <source>
        <dbReference type="EMBL" id="KAF6023337.1"/>
    </source>
</evidence>
<dbReference type="EMBL" id="VXIV02002730">
    <property type="protein sequence ID" value="KAF6023337.1"/>
    <property type="molecule type" value="Genomic_DNA"/>
</dbReference>
<dbReference type="Pfam" id="PF21339">
    <property type="entry name" value="VEGFR-1-like_Ig-like"/>
    <property type="match status" value="1"/>
</dbReference>
<evidence type="ECO:0000256" key="2">
    <source>
        <dbReference type="ARBA" id="ARBA00019671"/>
    </source>
</evidence>
<dbReference type="SMART" id="SM00409">
    <property type="entry name" value="IG"/>
    <property type="match status" value="2"/>
</dbReference>
<evidence type="ECO:0000256" key="1">
    <source>
        <dbReference type="ARBA" id="ARBA00011360"/>
    </source>
</evidence>
<organism evidence="5 6">
    <name type="scientific">Bugula neritina</name>
    <name type="common">Brown bryozoan</name>
    <name type="synonym">Sertularia neritina</name>
    <dbReference type="NCBI Taxonomy" id="10212"/>
    <lineage>
        <taxon>Eukaryota</taxon>
        <taxon>Metazoa</taxon>
        <taxon>Spiralia</taxon>
        <taxon>Lophotrochozoa</taxon>
        <taxon>Bryozoa</taxon>
        <taxon>Gymnolaemata</taxon>
        <taxon>Cheilostomatida</taxon>
        <taxon>Flustrina</taxon>
        <taxon>Buguloidea</taxon>
        <taxon>Bugulidae</taxon>
        <taxon>Bugula</taxon>
    </lineage>
</organism>
<dbReference type="InterPro" id="IPR036179">
    <property type="entry name" value="Ig-like_dom_sf"/>
</dbReference>
<dbReference type="SUPFAM" id="SSF48726">
    <property type="entry name" value="Immunoglobulin"/>
    <property type="match status" value="2"/>
</dbReference>
<dbReference type="InterPro" id="IPR042495">
    <property type="entry name" value="PDGFRL"/>
</dbReference>
<dbReference type="InterPro" id="IPR003599">
    <property type="entry name" value="Ig_sub"/>
</dbReference>
<gene>
    <name evidence="5" type="ORF">EB796_018357</name>
</gene>
<proteinExistence type="predicted"/>
<reference evidence="5" key="1">
    <citation type="submission" date="2020-06" db="EMBL/GenBank/DDBJ databases">
        <title>Draft genome of Bugula neritina, a colonial animal packing powerful symbionts and potential medicines.</title>
        <authorList>
            <person name="Rayko M."/>
        </authorList>
    </citation>
    <scope>NUCLEOTIDE SEQUENCE [LARGE SCALE GENOMIC DNA]</scope>
    <source>
        <strain evidence="5">Kwan_BN1</strain>
    </source>
</reference>
<accession>A0A7J7JBH1</accession>
<dbReference type="PANTHER" id="PTHR15360:SF4">
    <property type="entry name" value="PROTEIN KINASE DOMAIN-CONTAINING PROTEIN"/>
    <property type="match status" value="1"/>
</dbReference>
<evidence type="ECO:0000256" key="3">
    <source>
        <dbReference type="SAM" id="SignalP"/>
    </source>
</evidence>
<dbReference type="AlphaFoldDB" id="A0A7J7JBH1"/>
<dbReference type="Proteomes" id="UP000593567">
    <property type="component" value="Unassembled WGS sequence"/>
</dbReference>
<evidence type="ECO:0000313" key="6">
    <source>
        <dbReference type="Proteomes" id="UP000593567"/>
    </source>
</evidence>
<dbReference type="PROSITE" id="PS50835">
    <property type="entry name" value="IG_LIKE"/>
    <property type="match status" value="1"/>
</dbReference>
<comment type="caution">
    <text evidence="5">The sequence shown here is derived from an EMBL/GenBank/DDBJ whole genome shotgun (WGS) entry which is preliminary data.</text>
</comment>
<feature type="chain" id="PRO_5029849685" description="Platelet-derived growth factor receptor-like protein" evidence="3">
    <location>
        <begin position="17"/>
        <end position="228"/>
    </location>
</feature>
<dbReference type="Pfam" id="PF00047">
    <property type="entry name" value="ig"/>
    <property type="match status" value="1"/>
</dbReference>
<protein>
    <recommendedName>
        <fullName evidence="2">Platelet-derived growth factor receptor-like protein</fullName>
    </recommendedName>
</protein>
<feature type="signal peptide" evidence="3">
    <location>
        <begin position="1"/>
        <end position="16"/>
    </location>
</feature>
<dbReference type="InterPro" id="IPR013151">
    <property type="entry name" value="Immunoglobulin_dom"/>
</dbReference>
<dbReference type="InterPro" id="IPR007110">
    <property type="entry name" value="Ig-like_dom"/>
</dbReference>
<dbReference type="InterPro" id="IPR013783">
    <property type="entry name" value="Ig-like_fold"/>
</dbReference>
<sequence length="228" mass="25561">MKSISILVFVLVFCEGRYLGLVDDVVPKFMLHTTIHDDIVLEAGESIQLTCSSKMPGSVSWSYPRQKQPNEVEEPTVTILEEVVNENGADQYISKLIVANITTNDTGLYKCSYVISSYDVYVFVSDPTELFQEEHAGIRQPLTGFSRSYVEFPCAVNNPNTTVELLDDSGHGNFIPVPVDGKKCTYDPKTGFTLSKLHIRDSGAYTCKATYGEHEERKEFYLHVLRGN</sequence>
<dbReference type="PANTHER" id="PTHR15360">
    <property type="entry name" value="PLATELET-DERIVED GROWTH FACTOR RECEPTOR LIKE"/>
    <property type="match status" value="1"/>
</dbReference>
<evidence type="ECO:0000259" key="4">
    <source>
        <dbReference type="PROSITE" id="PS50835"/>
    </source>
</evidence>
<dbReference type="Gene3D" id="2.60.40.10">
    <property type="entry name" value="Immunoglobulins"/>
    <property type="match status" value="2"/>
</dbReference>
<dbReference type="OrthoDB" id="9864753at2759"/>
<name>A0A7J7JBH1_BUGNE</name>
<keyword evidence="3" id="KW-0732">Signal</keyword>
<comment type="subunit">
    <text evidence="1">Forms a complex composed of PDGFRL, TNK2 and GRB2.</text>
</comment>
<feature type="domain" description="Ig-like" evidence="4">
    <location>
        <begin position="27"/>
        <end position="111"/>
    </location>
</feature>